<protein>
    <submittedName>
        <fullName evidence="2">Uncharacterized protein</fullName>
    </submittedName>
</protein>
<dbReference type="EMBL" id="CAXAMM010040973">
    <property type="protein sequence ID" value="CAK9096519.1"/>
    <property type="molecule type" value="Genomic_DNA"/>
</dbReference>
<dbReference type="Proteomes" id="UP001642464">
    <property type="component" value="Unassembled WGS sequence"/>
</dbReference>
<accession>A0ABP0R8G2</accession>
<evidence type="ECO:0000256" key="1">
    <source>
        <dbReference type="SAM" id="MobiDB-lite"/>
    </source>
</evidence>
<feature type="region of interest" description="Disordered" evidence="1">
    <location>
        <begin position="1"/>
        <end position="21"/>
    </location>
</feature>
<name>A0ABP0R8G2_9DINO</name>
<organism evidence="2 3">
    <name type="scientific">Durusdinium trenchii</name>
    <dbReference type="NCBI Taxonomy" id="1381693"/>
    <lineage>
        <taxon>Eukaryota</taxon>
        <taxon>Sar</taxon>
        <taxon>Alveolata</taxon>
        <taxon>Dinophyceae</taxon>
        <taxon>Suessiales</taxon>
        <taxon>Symbiodiniaceae</taxon>
        <taxon>Durusdinium</taxon>
    </lineage>
</organism>
<evidence type="ECO:0000313" key="3">
    <source>
        <dbReference type="Proteomes" id="UP001642464"/>
    </source>
</evidence>
<keyword evidence="3" id="KW-1185">Reference proteome</keyword>
<comment type="caution">
    <text evidence="2">The sequence shown here is derived from an EMBL/GenBank/DDBJ whole genome shotgun (WGS) entry which is preliminary data.</text>
</comment>
<sequence length="659" mass="74631">MGSRKGGKPPGRPRQPKEKLEIRDVMHEWDQSDEVRDRMRNDGVLMHPKSSPSEDIPTCIKNATLLQPLLTRMGMMQTRSLPLIDELRGEVEGLFRKNKLGDQAENGSIVIESKESLKGDIAKIDNHYDSCTEAWTKGEAEGFFTEGNAKKFYQKKEEGEREADVSAQASFSVLCPSGLEKASEAQAFQVSQDLRVALVSLGLMASCASAIDAARAIVEDVGPEAAELSGGLNDLARCQPKNSERDCHRTIVKKFGLALQVPKSQLKTEDPQTDIPTLRIPDWCAFLLRNNSWHILSGLQAPDQKRQELIFTHFWKSYEQQDPNHPIFEFARNGEVVLGRVAPLLLHGDEGRSRKHSPFLDISFFSPLGRGINAKSQFKHYIKMLPNFKGHSYTNRFLYAACRKADYMGDNESNFRSLMQGLATDSVEICRRGVLDEASGLRHWAMVIGVCGDWPWLVKAGDMNRSYMNLQKHIRAGAVDDNKGGICHLCEAGRRRYNFEQIETRRPDWLQSMHQSSPFRDEGSPLLNIPHSLSQGAGLFKWNVFHTWHLGVSKSYIGSVLVLLAEQECAGSVDRRFDLLSRQFKAWCSRFKRRSHCRVLSKEMLGWSSSRVYPNGSWHKGELSTVRMEFLEWRFKQMGEEAFEDEPMLVKAAQACYSI</sequence>
<proteinExistence type="predicted"/>
<reference evidence="2 3" key="1">
    <citation type="submission" date="2024-02" db="EMBL/GenBank/DDBJ databases">
        <authorList>
            <person name="Chen Y."/>
            <person name="Shah S."/>
            <person name="Dougan E. K."/>
            <person name="Thang M."/>
            <person name="Chan C."/>
        </authorList>
    </citation>
    <scope>NUCLEOTIDE SEQUENCE [LARGE SCALE GENOMIC DNA]</scope>
</reference>
<gene>
    <name evidence="2" type="ORF">SCF082_LOCUS45308</name>
</gene>
<evidence type="ECO:0000313" key="2">
    <source>
        <dbReference type="EMBL" id="CAK9096519.1"/>
    </source>
</evidence>